<feature type="compositionally biased region" description="Basic and acidic residues" evidence="9">
    <location>
        <begin position="503"/>
        <end position="518"/>
    </location>
</feature>
<dbReference type="Gene3D" id="1.10.20.10">
    <property type="entry name" value="Histone, subunit A"/>
    <property type="match status" value="1"/>
</dbReference>
<evidence type="ECO:0000256" key="8">
    <source>
        <dbReference type="SAM" id="Coils"/>
    </source>
</evidence>
<accession>A0A8H6A9H6</accession>
<dbReference type="AlphaFoldDB" id="A0A8H6A9H6"/>
<keyword evidence="6" id="KW-0137">Centromere</keyword>
<dbReference type="GO" id="GO:0007059">
    <property type="term" value="P:chromosome segregation"/>
    <property type="evidence" value="ECO:0007669"/>
    <property type="project" value="TreeGrafter"/>
</dbReference>
<evidence type="ECO:0000259" key="10">
    <source>
        <dbReference type="Pfam" id="PF00808"/>
    </source>
</evidence>
<dbReference type="EMBL" id="SPNV01000058">
    <property type="protein sequence ID" value="KAF5863142.1"/>
    <property type="molecule type" value="Genomic_DNA"/>
</dbReference>
<evidence type="ECO:0000256" key="4">
    <source>
        <dbReference type="ARBA" id="ARBA00022838"/>
    </source>
</evidence>
<feature type="compositionally biased region" description="Polar residues" evidence="9">
    <location>
        <begin position="60"/>
        <end position="92"/>
    </location>
</feature>
<feature type="compositionally biased region" description="Polar residues" evidence="9">
    <location>
        <begin position="360"/>
        <end position="376"/>
    </location>
</feature>
<dbReference type="SUPFAM" id="SSF47113">
    <property type="entry name" value="Histone-fold"/>
    <property type="match status" value="1"/>
</dbReference>
<protein>
    <recommendedName>
        <fullName evidence="14">Transcription factor CBF/NF-Y/archaeal histone domain-containing protein</fullName>
    </recommendedName>
</protein>
<evidence type="ECO:0000256" key="3">
    <source>
        <dbReference type="ARBA" id="ARBA00022454"/>
    </source>
</evidence>
<evidence type="ECO:0000313" key="13">
    <source>
        <dbReference type="Proteomes" id="UP000541154"/>
    </source>
</evidence>
<feature type="compositionally biased region" description="Polar residues" evidence="9">
    <location>
        <begin position="412"/>
        <end position="430"/>
    </location>
</feature>
<feature type="coiled-coil region" evidence="8">
    <location>
        <begin position="184"/>
        <end position="218"/>
    </location>
</feature>
<dbReference type="InterPro" id="IPR009072">
    <property type="entry name" value="Histone-fold"/>
</dbReference>
<dbReference type="Pfam" id="PF26434">
    <property type="entry name" value="YAG7_C"/>
    <property type="match status" value="1"/>
</dbReference>
<dbReference type="Proteomes" id="UP000541154">
    <property type="component" value="Unassembled WGS sequence"/>
</dbReference>
<reference evidence="12 13" key="1">
    <citation type="submission" date="2019-04" db="EMBL/GenBank/DDBJ databases">
        <title>Aspergillus burnettii sp. nov., novel species from soil in southeast Queensland.</title>
        <authorList>
            <person name="Gilchrist C.L.M."/>
            <person name="Pitt J.I."/>
            <person name="Lange L."/>
            <person name="Lacey H.J."/>
            <person name="Vuong D."/>
            <person name="Midgley D.J."/>
            <person name="Greenfield P."/>
            <person name="Bradbury M."/>
            <person name="Lacey E."/>
            <person name="Busk P.K."/>
            <person name="Pilgaard B."/>
            <person name="Chooi Y.H."/>
            <person name="Piggott A.M."/>
        </authorList>
    </citation>
    <scope>NUCLEOTIDE SEQUENCE [LARGE SCALE GENOMIC DNA]</scope>
    <source>
        <strain evidence="12 13">FRR 5400</strain>
    </source>
</reference>
<feature type="compositionally biased region" description="Polar residues" evidence="9">
    <location>
        <begin position="383"/>
        <end position="394"/>
    </location>
</feature>
<feature type="region of interest" description="Disordered" evidence="9">
    <location>
        <begin position="329"/>
        <end position="396"/>
    </location>
</feature>
<dbReference type="PANTHER" id="PTHR34832">
    <property type="entry name" value="CENTROMERE PROTEIN W"/>
    <property type="match status" value="1"/>
</dbReference>
<name>A0A8H6A9H6_PETAA</name>
<keyword evidence="13" id="KW-1185">Reference proteome</keyword>
<dbReference type="FunFam" id="1.10.20.10:FF:000075">
    <property type="entry name" value="WGS project CABT00000000 data, contig 2.56"/>
    <property type="match status" value="1"/>
</dbReference>
<evidence type="ECO:0000256" key="1">
    <source>
        <dbReference type="ARBA" id="ARBA00004123"/>
    </source>
</evidence>
<feature type="compositionally biased region" description="Basic and acidic residues" evidence="9">
    <location>
        <begin position="332"/>
        <end position="346"/>
    </location>
</feature>
<dbReference type="GO" id="GO:0000278">
    <property type="term" value="P:mitotic cell cycle"/>
    <property type="evidence" value="ECO:0007669"/>
    <property type="project" value="TreeGrafter"/>
</dbReference>
<evidence type="ECO:0000313" key="12">
    <source>
        <dbReference type="EMBL" id="KAF5863142.1"/>
    </source>
</evidence>
<keyword evidence="5" id="KW-0539">Nucleus</keyword>
<feature type="region of interest" description="Disordered" evidence="9">
    <location>
        <begin position="490"/>
        <end position="543"/>
    </location>
</feature>
<gene>
    <name evidence="12" type="ORF">ETB97_010601</name>
</gene>
<comment type="subcellular location">
    <subcellularLocation>
        <location evidence="2">Chromosome</location>
        <location evidence="2">Centromere</location>
        <location evidence="2">Kinetochore</location>
    </subcellularLocation>
    <subcellularLocation>
        <location evidence="1">Nucleus</location>
    </subcellularLocation>
</comment>
<keyword evidence="4" id="KW-0995">Kinetochore</keyword>
<dbReference type="InterPro" id="IPR058602">
    <property type="entry name" value="YAG7_dimerisation_dom"/>
</dbReference>
<dbReference type="InterPro" id="IPR003958">
    <property type="entry name" value="CBFA_NFYB_domain"/>
</dbReference>
<evidence type="ECO:0000256" key="9">
    <source>
        <dbReference type="SAM" id="MobiDB-lite"/>
    </source>
</evidence>
<dbReference type="CDD" id="cd13732">
    <property type="entry name" value="HFD_CENP-W"/>
    <property type="match status" value="1"/>
</dbReference>
<evidence type="ECO:0000256" key="7">
    <source>
        <dbReference type="ARBA" id="ARBA00038432"/>
    </source>
</evidence>
<evidence type="ECO:0000256" key="6">
    <source>
        <dbReference type="ARBA" id="ARBA00023328"/>
    </source>
</evidence>
<evidence type="ECO:0000256" key="5">
    <source>
        <dbReference type="ARBA" id="ARBA00023242"/>
    </source>
</evidence>
<dbReference type="GO" id="GO:0046982">
    <property type="term" value="F:protein heterodimerization activity"/>
    <property type="evidence" value="ECO:0007669"/>
    <property type="project" value="InterPro"/>
</dbReference>
<dbReference type="GO" id="GO:0000776">
    <property type="term" value="C:kinetochore"/>
    <property type="evidence" value="ECO:0007669"/>
    <property type="project" value="UniProtKB-KW"/>
</dbReference>
<evidence type="ECO:0000259" key="11">
    <source>
        <dbReference type="Pfam" id="PF26434"/>
    </source>
</evidence>
<dbReference type="GO" id="GO:0005654">
    <property type="term" value="C:nucleoplasm"/>
    <property type="evidence" value="ECO:0007669"/>
    <property type="project" value="TreeGrafter"/>
</dbReference>
<feature type="region of interest" description="Disordered" evidence="9">
    <location>
        <begin position="51"/>
        <end position="113"/>
    </location>
</feature>
<proteinExistence type="inferred from homology"/>
<comment type="similarity">
    <text evidence="7">Belongs to the CENP-W/WIP1 family.</text>
</comment>
<dbReference type="InterPro" id="IPR052484">
    <property type="entry name" value="CENP-W/WIP1"/>
</dbReference>
<feature type="domain" description="Transcription factor CBF/NF-Y/archaeal histone" evidence="10">
    <location>
        <begin position="9"/>
        <end position="67"/>
    </location>
</feature>
<organism evidence="12 13">
    <name type="scientific">Petromyces alliaceus</name>
    <name type="common">Aspergillus alliaceus</name>
    <dbReference type="NCBI Taxonomy" id="209559"/>
    <lineage>
        <taxon>Eukaryota</taxon>
        <taxon>Fungi</taxon>
        <taxon>Dikarya</taxon>
        <taxon>Ascomycota</taxon>
        <taxon>Pezizomycotina</taxon>
        <taxon>Eurotiomycetes</taxon>
        <taxon>Eurotiomycetidae</taxon>
        <taxon>Eurotiales</taxon>
        <taxon>Aspergillaceae</taxon>
        <taxon>Aspergillus</taxon>
        <taxon>Aspergillus subgen. Circumdati</taxon>
    </lineage>
</organism>
<evidence type="ECO:0000256" key="2">
    <source>
        <dbReference type="ARBA" id="ARBA00004629"/>
    </source>
</evidence>
<dbReference type="Pfam" id="PF00808">
    <property type="entry name" value="CBFD_NFYB_HMF"/>
    <property type="match status" value="1"/>
</dbReference>
<comment type="caution">
    <text evidence="12">The sequence shown here is derived from an EMBL/GenBank/DDBJ whole genome shotgun (WGS) entry which is preliminary data.</text>
</comment>
<feature type="region of interest" description="Disordered" evidence="9">
    <location>
        <begin position="410"/>
        <end position="460"/>
    </location>
</feature>
<keyword evidence="3" id="KW-0158">Chromosome</keyword>
<sequence length="543" mass="57889">MAATQKLYPRGTVKRIIKAQSNRNVSKNADILIFLDYMLFMQELMREASIRSRKAGEKSVSPNSIRKVTETSSSSIMAAAPVNSNLQAQPESPSERPKHTSSPSNKSKLDGVTVNGVDSIESSYFKELQRNLRNTVKKLNATAKVDAIIAENPGKSLDDLVAEKKINADQKAQALKKPALQGSIAQIEEQITHYKEFAAQYEQRLATQKTELERAHKEEVDAIKEKAVSEANESSQTDLRQRLLSLSKFLCAAATMRRSGDETSSLTRAFEGVLYQVYGGSHEAVNSMLKLIDGVDEKVVSVEGETLDITCKATVSKAALARPRIANSSGRLDGKVKQTSEEHAPTAEEVTTGAAPASDPTLSNAGYTELQESSYGTEAPATNEPTSNAASQPEQVAPPAQTLVGDAANPTAEANWNPNAGDSFAPSANTDGWVEVPRDPTETDTGFEGTPAAADTGDNVAAEASGNGAENVTVLKPQGGDGFEAVVHHQRQNSFRGRGRGGRGRDGFRGRGRGEFRGRGRGRGGRGRGGPNGTPATPPAGSQ</sequence>
<evidence type="ECO:0008006" key="14">
    <source>
        <dbReference type="Google" id="ProtNLM"/>
    </source>
</evidence>
<keyword evidence="8" id="KW-0175">Coiled coil</keyword>
<dbReference type="PANTHER" id="PTHR34832:SF1">
    <property type="entry name" value="CENTROMERE PROTEIN W"/>
    <property type="match status" value="1"/>
</dbReference>
<dbReference type="GO" id="GO:0051382">
    <property type="term" value="P:kinetochore assembly"/>
    <property type="evidence" value="ECO:0007669"/>
    <property type="project" value="TreeGrafter"/>
</dbReference>
<feature type="domain" description="YAG7-like dimerisation" evidence="11">
    <location>
        <begin position="237"/>
        <end position="312"/>
    </location>
</feature>